<name>A0A8J4X6M2_CLAMG</name>
<dbReference type="OrthoDB" id="440755at2759"/>
<reference evidence="20" key="1">
    <citation type="submission" date="2020-07" db="EMBL/GenBank/DDBJ databases">
        <title>Clarias magur genome sequencing, assembly and annotation.</title>
        <authorList>
            <person name="Kushwaha B."/>
            <person name="Kumar R."/>
            <person name="Das P."/>
            <person name="Joshi C.G."/>
            <person name="Kumar D."/>
            <person name="Nagpure N.S."/>
            <person name="Pandey M."/>
            <person name="Agarwal S."/>
            <person name="Srivastava S."/>
            <person name="Singh M."/>
            <person name="Sahoo L."/>
            <person name="Jayasankar P."/>
            <person name="Meher P.K."/>
            <person name="Koringa P.G."/>
            <person name="Iquebal M.A."/>
            <person name="Das S.P."/>
            <person name="Bit A."/>
            <person name="Patnaik S."/>
            <person name="Patel N."/>
            <person name="Shah T.M."/>
            <person name="Hinsu A."/>
            <person name="Jena J.K."/>
        </authorList>
    </citation>
    <scope>NUCLEOTIDE SEQUENCE</scope>
    <source>
        <strain evidence="20">CIFAMagur01</strain>
        <tissue evidence="20">Testis</tissue>
    </source>
</reference>
<dbReference type="GO" id="GO:0003827">
    <property type="term" value="F:alpha-1,3-mannosylglycoprotein 2-beta-N-acetylglucosaminyltransferase activity"/>
    <property type="evidence" value="ECO:0007669"/>
    <property type="project" value="UniProtKB-UniRule"/>
</dbReference>
<comment type="similarity">
    <text evidence="4 18">Belongs to the SH3BP5 family.</text>
</comment>
<keyword evidence="18" id="KW-0344">Guanine-nucleotide releasing factor</keyword>
<keyword evidence="18" id="KW-0963">Cytoplasm</keyword>
<evidence type="ECO:0000256" key="16">
    <source>
        <dbReference type="ARBA" id="ARBA00049421"/>
    </source>
</evidence>
<dbReference type="Pfam" id="PF03071">
    <property type="entry name" value="GNT-I"/>
    <property type="match status" value="1"/>
</dbReference>
<gene>
    <name evidence="20" type="primary">mgat1a</name>
    <name evidence="20" type="ORF">DAT39_004055</name>
</gene>
<keyword evidence="9 17" id="KW-0735">Signal-anchor</keyword>
<dbReference type="FunFam" id="3.90.550.10:FF:000055">
    <property type="entry name" value="Alpha-1,3-mannosyl-glycoprotein 2-beta-N-acetylglucosaminyltransferase"/>
    <property type="match status" value="1"/>
</dbReference>
<comment type="subunit">
    <text evidence="18">Interacts with GDP-bound and nucleotide-free forms of RAB11A.</text>
</comment>
<keyword evidence="6" id="KW-0808">Transferase</keyword>
<dbReference type="PANTHER" id="PTHR10468:SF0">
    <property type="entry name" value="ALPHA-1,3-MANNOSYL-GLYCOPROTEIN 2-BETA-N-ACETYLGLUCOSAMINYLTRANSFERASE"/>
    <property type="match status" value="1"/>
</dbReference>
<keyword evidence="14 17" id="KW-0464">Manganese</keyword>
<dbReference type="Pfam" id="PF05276">
    <property type="entry name" value="SH3BP5"/>
    <property type="match status" value="1"/>
</dbReference>
<evidence type="ECO:0000256" key="15">
    <source>
        <dbReference type="ARBA" id="ARBA00037706"/>
    </source>
</evidence>
<dbReference type="GO" id="GO:0035556">
    <property type="term" value="P:intracellular signal transduction"/>
    <property type="evidence" value="ECO:0007669"/>
    <property type="project" value="UniProtKB-UniRule"/>
</dbReference>
<comment type="domain">
    <text evidence="18">The N-terminal half of the protein mediates interaction with RAB11A and functions as guanine nucleotide exchange factor. Four long alpha-helices (interrupted by a central kink) assemble into coiled coils, giving rise to a 'V' shape.</text>
</comment>
<dbReference type="InterPro" id="IPR007940">
    <property type="entry name" value="SH3BP5"/>
</dbReference>
<evidence type="ECO:0000256" key="14">
    <source>
        <dbReference type="ARBA" id="ARBA00023211"/>
    </source>
</evidence>
<evidence type="ECO:0000256" key="19">
    <source>
        <dbReference type="SAM" id="Coils"/>
    </source>
</evidence>
<evidence type="ECO:0000256" key="11">
    <source>
        <dbReference type="ARBA" id="ARBA00023034"/>
    </source>
</evidence>
<evidence type="ECO:0000256" key="4">
    <source>
        <dbReference type="ARBA" id="ARBA00007796"/>
    </source>
</evidence>
<evidence type="ECO:0000256" key="9">
    <source>
        <dbReference type="ARBA" id="ARBA00022968"/>
    </source>
</evidence>
<evidence type="ECO:0000256" key="3">
    <source>
        <dbReference type="ARBA" id="ARBA00006492"/>
    </source>
</evidence>
<keyword evidence="12 18" id="KW-0175">Coiled coil</keyword>
<evidence type="ECO:0000256" key="6">
    <source>
        <dbReference type="ARBA" id="ARBA00022679"/>
    </source>
</evidence>
<keyword evidence="5 17" id="KW-0328">Glycosyltransferase</keyword>
<dbReference type="Gene3D" id="3.90.550.10">
    <property type="entry name" value="Spore Coat Polysaccharide Biosynthesis Protein SpsA, Chain A"/>
    <property type="match status" value="1"/>
</dbReference>
<dbReference type="Gene3D" id="3.10.180.20">
    <property type="entry name" value="N-Acetylglucosaminyltransferase I, Domain 2"/>
    <property type="match status" value="1"/>
</dbReference>
<sequence>MFRKKGYLIICSALLFIAWNAVLIFILLGWSPGNDAGESVLPKKDPQNDEIVEKLLDVISAFEKELEAQNKILHQIQSYKSFWEELKKNGTTLRRKLDAVSNFTNIRSKLQSSGVVIPILVIACNRVTVKRCLDKLLEYRPSPELFPIIVSQDCGHSQTADVIASYGSQLTHIKQPDLSEVSVPAGHRKFQGYYKISRHYRWALNQVFNSFSYSAVIIVEDDLEVAPDFFEYFKALHPVLKSDPTLWCVSAWNDNGRDGYVDPAKTNLLYRTDFFPGLGWMLLKELWVELEPKWPASFWDDWMRHPNQRKDRSCIRPEISRTLTFGRKGVSLGQFYDKYLRFIKLNTEFVPFTRKDMSYLEKRNYDQAFEKEVYSAPLVAVEVLKNERLYGPGPFRLQYSSARDFKTLARGLGVMDDLKSGVPRAGYRGVVSFFLQGKRVYIAPPVGWTKLFSMLKECLQGYFFLGYLNLLRLVQEELEHLNEASEEINQLELQLEEERSSYRKIFTDSARKLNALSSQLGSCIEKARPYYEARRLAKEAQQETQKAALRYERAVSMHTAAREMVYVAEQGLGADKTLDQTWQEMLNHATAKVNEAEDERLRSEREHMRVTQLCQAAEAHVQTLQKSLKRTIIKSKPYFELKVQLNSILE</sequence>
<dbReference type="GO" id="GO:0030145">
    <property type="term" value="F:manganese ion binding"/>
    <property type="evidence" value="ECO:0007669"/>
    <property type="project" value="UniProtKB-UniRule"/>
</dbReference>
<dbReference type="GO" id="GO:0005085">
    <property type="term" value="F:guanyl-nucleotide exchange factor activity"/>
    <property type="evidence" value="ECO:0007669"/>
    <property type="project" value="UniProtKB-UniRule"/>
</dbReference>
<feature type="transmembrane region" description="Helical" evidence="17">
    <location>
        <begin position="7"/>
        <end position="30"/>
    </location>
</feature>
<dbReference type="PANTHER" id="PTHR10468">
    <property type="entry name" value="PROTEIN O-LINKED-MANNOSE BETA-1,2-N-ACETYLGLUCOSAMINYLTRANSFERASE 1/ALPHA-1,3-MANNOSYL-GLYCOPROTEIN 2-BETA-N-ACETYLGLUCOSAMINYLTRANSFERASE"/>
    <property type="match status" value="1"/>
</dbReference>
<dbReference type="InterPro" id="IPR004139">
    <property type="entry name" value="Glyco_trans_13"/>
</dbReference>
<evidence type="ECO:0000256" key="18">
    <source>
        <dbReference type="RuleBase" id="RU369054"/>
    </source>
</evidence>
<proteinExistence type="inferred from homology"/>
<keyword evidence="8 17" id="KW-0479">Metal-binding</keyword>
<comment type="caution">
    <text evidence="20">The sequence shown here is derived from an EMBL/GenBank/DDBJ whole genome shotgun (WGS) entry which is preliminary data.</text>
</comment>
<comment type="cofactor">
    <cofactor evidence="17">
        <name>Mn(2+)</name>
        <dbReference type="ChEBI" id="CHEBI:29035"/>
    </cofactor>
    <text evidence="17">The cofactor is mostly bound to the substrate.</text>
</comment>
<accession>A0A8J4X6M2</accession>
<comment type="function">
    <text evidence="18">Functions as guanine nucleotide exchange factor (GEF) for RAB11A.</text>
</comment>
<evidence type="ECO:0000313" key="21">
    <source>
        <dbReference type="Proteomes" id="UP000727407"/>
    </source>
</evidence>
<keyword evidence="10 17" id="KW-1133">Transmembrane helix</keyword>
<evidence type="ECO:0000256" key="10">
    <source>
        <dbReference type="ARBA" id="ARBA00022989"/>
    </source>
</evidence>
<evidence type="ECO:0000256" key="12">
    <source>
        <dbReference type="ARBA" id="ARBA00023054"/>
    </source>
</evidence>
<comment type="similarity">
    <text evidence="3 17">Belongs to the glycosyltransferase 13 family.</text>
</comment>
<evidence type="ECO:0000256" key="1">
    <source>
        <dbReference type="ARBA" id="ARBA00004323"/>
    </source>
</evidence>
<evidence type="ECO:0000256" key="5">
    <source>
        <dbReference type="ARBA" id="ARBA00022676"/>
    </source>
</evidence>
<protein>
    <recommendedName>
        <fullName evidence="17 18">Multifunctional fusion protein</fullName>
    </recommendedName>
    <domain>
        <recommendedName>
            <fullName evidence="17">Alpha-1,3-mannosyl-glycoprotein 2-beta-N-acetylglucosaminyltransferase</fullName>
            <shortName evidence="17">GNT-I</shortName>
            <shortName evidence="17">GlcNAc-T I</shortName>
            <ecNumber evidence="17">2.4.1.101</ecNumber>
        </recommendedName>
        <alternativeName>
            <fullName evidence="17">N-glycosyl-oligosaccharide-glycoprotein N-acetylglucosaminyltransferase I</fullName>
        </alternativeName>
    </domain>
    <domain>
        <recommendedName>
            <fullName evidence="18">SH3 domain-binding protein 5</fullName>
            <shortName evidence="18">SH3BP-5</shortName>
        </recommendedName>
    </domain>
</protein>
<dbReference type="UniPathway" id="UPA00378"/>
<dbReference type="CDD" id="cd02514">
    <property type="entry name" value="GT13_GLCNAC-TI"/>
    <property type="match status" value="1"/>
</dbReference>
<dbReference type="EMBL" id="QNUK01000035">
    <property type="protein sequence ID" value="KAF5906242.1"/>
    <property type="molecule type" value="Genomic_DNA"/>
</dbReference>
<keyword evidence="21" id="KW-1185">Reference proteome</keyword>
<comment type="catalytic activity">
    <reaction evidence="16 17">
        <text>N(4)-(alpha-D-Man-(1-&gt;3)-[alpha-D-Man-(1-&gt;3)-[alpha-D-Man-(1-&gt;6)]-alpha-D-Man-(1-&gt;6)]-beta-D-Man-(1-&gt;4)-beta-D-GlcNAc-(1-&gt;4)-beta-D-GlcNAc)-L-asparaginyl-[protein] (N-glucan mannose isomer 5A1,2) + UDP-N-acetyl-alpha-D-glucosamine = N(4)-{beta-D-GlcNAc-(1-&gt;2)-alpha-D-Man-(1-&gt;3)-[alpha-D-Man-(1-&gt;3)-[alpha-D-Man-(1-&gt;6)]-alpha-D-Man-(1-&gt;6)]-beta-D-Man-(1-&gt;4)-beta-D-GlcNAc-(1-&gt;4)-beta-D-GlcNAc}-L-asparaginyl-[protein] + UDP + H(+)</text>
        <dbReference type="Rhea" id="RHEA:11456"/>
        <dbReference type="Rhea" id="RHEA-COMP:14367"/>
        <dbReference type="Rhea" id="RHEA-COMP:14368"/>
        <dbReference type="ChEBI" id="CHEBI:15378"/>
        <dbReference type="ChEBI" id="CHEBI:57705"/>
        <dbReference type="ChEBI" id="CHEBI:58223"/>
        <dbReference type="ChEBI" id="CHEBI:59087"/>
        <dbReference type="ChEBI" id="CHEBI:60625"/>
        <dbReference type="EC" id="2.4.1.101"/>
    </reaction>
</comment>
<dbReference type="InterPro" id="IPR052261">
    <property type="entry name" value="Glycosyltransferase_13"/>
</dbReference>
<keyword evidence="13 17" id="KW-0472">Membrane</keyword>
<evidence type="ECO:0000313" key="20">
    <source>
        <dbReference type="EMBL" id="KAF5906242.1"/>
    </source>
</evidence>
<evidence type="ECO:0000256" key="7">
    <source>
        <dbReference type="ARBA" id="ARBA00022692"/>
    </source>
</evidence>
<feature type="coiled-coil region" evidence="19">
    <location>
        <begin position="471"/>
        <end position="501"/>
    </location>
</feature>
<comment type="function">
    <text evidence="15 17">Initiates complex N-linked carbohydrate formation. Essential for the conversion of high-mannose to hybrid and complex N-glycans.</text>
</comment>
<evidence type="ECO:0000256" key="13">
    <source>
        <dbReference type="ARBA" id="ARBA00023136"/>
    </source>
</evidence>
<evidence type="ECO:0000256" key="8">
    <source>
        <dbReference type="ARBA" id="ARBA00022723"/>
    </source>
</evidence>
<comment type="subcellular location">
    <subcellularLocation>
        <location evidence="18">Cytoplasm</location>
    </subcellularLocation>
    <subcellularLocation>
        <location evidence="1 17">Golgi apparatus membrane</location>
        <topology evidence="1 17">Single-pass type II membrane protein</topology>
    </subcellularLocation>
    <text evidence="18">Colocalizes with RAB11A on cytoplasmic vesicle membranes.</text>
</comment>
<evidence type="ECO:0000256" key="2">
    <source>
        <dbReference type="ARBA" id="ARBA00004922"/>
    </source>
</evidence>
<dbReference type="Proteomes" id="UP000727407">
    <property type="component" value="Unassembled WGS sequence"/>
</dbReference>
<dbReference type="GO" id="GO:0000139">
    <property type="term" value="C:Golgi membrane"/>
    <property type="evidence" value="ECO:0007669"/>
    <property type="project" value="UniProtKB-SubCell"/>
</dbReference>
<keyword evidence="7 17" id="KW-0812">Transmembrane</keyword>
<dbReference type="GO" id="GO:0006487">
    <property type="term" value="P:protein N-linked glycosylation"/>
    <property type="evidence" value="ECO:0007669"/>
    <property type="project" value="TreeGrafter"/>
</dbReference>
<feature type="non-terminal residue" evidence="20">
    <location>
        <position position="650"/>
    </location>
</feature>
<dbReference type="InterPro" id="IPR029044">
    <property type="entry name" value="Nucleotide-diphossugar_trans"/>
</dbReference>
<dbReference type="AlphaFoldDB" id="A0A8J4X6M2"/>
<dbReference type="GO" id="GO:0017124">
    <property type="term" value="F:SH3 domain binding"/>
    <property type="evidence" value="ECO:0007669"/>
    <property type="project" value="UniProtKB-UniRule"/>
</dbReference>
<organism evidence="20 21">
    <name type="scientific">Clarias magur</name>
    <name type="common">Asian catfish</name>
    <name type="synonym">Macropteronotus magur</name>
    <dbReference type="NCBI Taxonomy" id="1594786"/>
    <lineage>
        <taxon>Eukaryota</taxon>
        <taxon>Metazoa</taxon>
        <taxon>Chordata</taxon>
        <taxon>Craniata</taxon>
        <taxon>Vertebrata</taxon>
        <taxon>Euteleostomi</taxon>
        <taxon>Actinopterygii</taxon>
        <taxon>Neopterygii</taxon>
        <taxon>Teleostei</taxon>
        <taxon>Ostariophysi</taxon>
        <taxon>Siluriformes</taxon>
        <taxon>Clariidae</taxon>
        <taxon>Clarias</taxon>
    </lineage>
</organism>
<comment type="pathway">
    <text evidence="2 17">Protein modification; protein glycosylation.</text>
</comment>
<evidence type="ECO:0000256" key="17">
    <source>
        <dbReference type="RuleBase" id="RU368119"/>
    </source>
</evidence>
<keyword evidence="11 17" id="KW-0333">Golgi apparatus</keyword>
<dbReference type="SUPFAM" id="SSF53448">
    <property type="entry name" value="Nucleotide-diphospho-sugar transferases"/>
    <property type="match status" value="1"/>
</dbReference>
<dbReference type="EC" id="2.4.1.101" evidence="17"/>